<sequence>MSKFVQGVITLIFSLVFPIVAWLVLSAVTHGAIPPLIALAIGGGFGLLYGLEAAVLNIYDLESVLGWFEMIVDLSWSLPNTMFGFVVGNIIYIFFGSPSRPDSEGQAWISFSPRSSGGFGSKVLQTLGTVNLGGAGQHERQHLLQARILGPFYIPFVVASYIVTGTIQIVWTLVFGWWLALIGARNKAWFEPPSVSAVGGFFGWIYFATPLELLGYGLGNP</sequence>
<evidence type="ECO:0000256" key="1">
    <source>
        <dbReference type="SAM" id="Phobius"/>
    </source>
</evidence>
<keyword evidence="1" id="KW-1133">Transmembrane helix</keyword>
<feature type="transmembrane region" description="Helical" evidence="1">
    <location>
        <begin position="37"/>
        <end position="56"/>
    </location>
</feature>
<feature type="transmembrane region" description="Helical" evidence="1">
    <location>
        <begin position="76"/>
        <end position="95"/>
    </location>
</feature>
<gene>
    <name evidence="2" type="ORF">JY651_26475</name>
</gene>
<feature type="transmembrane region" description="Helical" evidence="1">
    <location>
        <begin position="6"/>
        <end position="25"/>
    </location>
</feature>
<keyword evidence="1" id="KW-0472">Membrane</keyword>
<name>A0ABX7NN54_9BACT</name>
<organism evidence="2 3">
    <name type="scientific">Pyxidicoccus parkwayensis</name>
    <dbReference type="NCBI Taxonomy" id="2813578"/>
    <lineage>
        <taxon>Bacteria</taxon>
        <taxon>Pseudomonadati</taxon>
        <taxon>Myxococcota</taxon>
        <taxon>Myxococcia</taxon>
        <taxon>Myxococcales</taxon>
        <taxon>Cystobacterineae</taxon>
        <taxon>Myxococcaceae</taxon>
        <taxon>Pyxidicoccus</taxon>
    </lineage>
</organism>
<dbReference type="EMBL" id="CP071090">
    <property type="protein sequence ID" value="QSQ18904.1"/>
    <property type="molecule type" value="Genomic_DNA"/>
</dbReference>
<evidence type="ECO:0000313" key="2">
    <source>
        <dbReference type="EMBL" id="QSQ18904.1"/>
    </source>
</evidence>
<evidence type="ECO:0000313" key="3">
    <source>
        <dbReference type="Proteomes" id="UP000662747"/>
    </source>
</evidence>
<keyword evidence="3" id="KW-1185">Reference proteome</keyword>
<feature type="transmembrane region" description="Helical" evidence="1">
    <location>
        <begin position="201"/>
        <end position="219"/>
    </location>
</feature>
<feature type="transmembrane region" description="Helical" evidence="1">
    <location>
        <begin position="152"/>
        <end position="181"/>
    </location>
</feature>
<protein>
    <submittedName>
        <fullName evidence="2">Uncharacterized protein</fullName>
    </submittedName>
</protein>
<dbReference type="RefSeq" id="WP_206720492.1">
    <property type="nucleotide sequence ID" value="NZ_CP071090.1"/>
</dbReference>
<keyword evidence="1" id="KW-0812">Transmembrane</keyword>
<proteinExistence type="predicted"/>
<dbReference type="Proteomes" id="UP000662747">
    <property type="component" value="Chromosome"/>
</dbReference>
<accession>A0ABX7NN54</accession>
<reference evidence="2 3" key="1">
    <citation type="submission" date="2021-02" db="EMBL/GenBank/DDBJ databases">
        <title>De Novo genome assembly of isolated myxobacteria.</title>
        <authorList>
            <person name="Stevens D.C."/>
        </authorList>
    </citation>
    <scope>NUCLEOTIDE SEQUENCE [LARGE SCALE GENOMIC DNA]</scope>
    <source>
        <strain evidence="3">SCPEA02</strain>
    </source>
</reference>